<protein>
    <recommendedName>
        <fullName evidence="5">HTH lysR-type domain-containing protein</fullName>
    </recommendedName>
</protein>
<gene>
    <name evidence="6" type="ORF">BCT74_08670</name>
</gene>
<dbReference type="Pfam" id="PF03466">
    <property type="entry name" value="LysR_substrate"/>
    <property type="match status" value="1"/>
</dbReference>
<evidence type="ECO:0000256" key="1">
    <source>
        <dbReference type="ARBA" id="ARBA00009437"/>
    </source>
</evidence>
<dbReference type="Pfam" id="PF00126">
    <property type="entry name" value="HTH_1"/>
    <property type="match status" value="1"/>
</dbReference>
<evidence type="ECO:0000256" key="3">
    <source>
        <dbReference type="ARBA" id="ARBA00023125"/>
    </source>
</evidence>
<evidence type="ECO:0000259" key="5">
    <source>
        <dbReference type="PROSITE" id="PS50931"/>
    </source>
</evidence>
<dbReference type="InterPro" id="IPR000847">
    <property type="entry name" value="LysR_HTH_N"/>
</dbReference>
<accession>A0A2N7IEW5</accession>
<dbReference type="RefSeq" id="WP_102578788.1">
    <property type="nucleotide sequence ID" value="NZ_MCYL01000024.1"/>
</dbReference>
<dbReference type="PRINTS" id="PR00039">
    <property type="entry name" value="HTHLYSR"/>
</dbReference>
<keyword evidence="3" id="KW-0238">DNA-binding</keyword>
<comment type="similarity">
    <text evidence="1">Belongs to the LysR transcriptional regulatory family.</text>
</comment>
<dbReference type="InterPro" id="IPR036390">
    <property type="entry name" value="WH_DNA-bd_sf"/>
</dbReference>
<dbReference type="Gene3D" id="1.10.10.10">
    <property type="entry name" value="Winged helix-like DNA-binding domain superfamily/Winged helix DNA-binding domain"/>
    <property type="match status" value="1"/>
</dbReference>
<reference evidence="7" key="1">
    <citation type="submission" date="2016-07" db="EMBL/GenBank/DDBJ databases">
        <title>Nontailed viruses are major unrecognized killers of bacteria in the ocean.</title>
        <authorList>
            <person name="Kauffman K."/>
            <person name="Hussain F."/>
            <person name="Yang J."/>
            <person name="Arevalo P."/>
            <person name="Brown J."/>
            <person name="Cutler M."/>
            <person name="Kelly L."/>
            <person name="Polz M.F."/>
        </authorList>
    </citation>
    <scope>NUCLEOTIDE SEQUENCE [LARGE SCALE GENOMIC DNA]</scope>
    <source>
        <strain evidence="7">10N.261.51.B8</strain>
    </source>
</reference>
<dbReference type="SUPFAM" id="SSF46785">
    <property type="entry name" value="Winged helix' DNA-binding domain"/>
    <property type="match status" value="1"/>
</dbReference>
<evidence type="ECO:0000313" key="6">
    <source>
        <dbReference type="EMBL" id="PML55382.1"/>
    </source>
</evidence>
<dbReference type="InterPro" id="IPR036388">
    <property type="entry name" value="WH-like_DNA-bd_sf"/>
</dbReference>
<keyword evidence="2" id="KW-0805">Transcription regulation</keyword>
<dbReference type="InterPro" id="IPR005119">
    <property type="entry name" value="LysR_subst-bd"/>
</dbReference>
<sequence>MKAALNKIDLNLLKVLHVLIEEQNVTHAAERLFLAQPSVSRKLRKLREQLDDELFVSTPQGMKPTYRCNQIAESLPDLIALLEKTLTPVKKFDAYSHAAHISLAINPLLGQSLPHVLFLFLAKHAPNVTFSCHIWNQNTLDNLAKDNIQLGINYDVPIGSKAILNKHLAEDHFKLYANKSHPIHLKKIVEFEYLSECRFAIAQLAEWNEKEGMMENMLVQRGLNYNEVFRSEIISNVAAVAAQTEALFPTSELYIDNTHNLVEVSHARLPSFNSKQILLYQHKKRESDPFYLWLHEHIVQLVDGLG</sequence>
<evidence type="ECO:0000313" key="7">
    <source>
        <dbReference type="Proteomes" id="UP000235746"/>
    </source>
</evidence>
<comment type="caution">
    <text evidence="6">The sequence shown here is derived from an EMBL/GenBank/DDBJ whole genome shotgun (WGS) entry which is preliminary data.</text>
</comment>
<organism evidence="6 7">
    <name type="scientific">Vibrio lentus</name>
    <dbReference type="NCBI Taxonomy" id="136468"/>
    <lineage>
        <taxon>Bacteria</taxon>
        <taxon>Pseudomonadati</taxon>
        <taxon>Pseudomonadota</taxon>
        <taxon>Gammaproteobacteria</taxon>
        <taxon>Vibrionales</taxon>
        <taxon>Vibrionaceae</taxon>
        <taxon>Vibrio</taxon>
    </lineage>
</organism>
<evidence type="ECO:0000256" key="2">
    <source>
        <dbReference type="ARBA" id="ARBA00023015"/>
    </source>
</evidence>
<proteinExistence type="inferred from homology"/>
<dbReference type="InterPro" id="IPR050389">
    <property type="entry name" value="LysR-type_TF"/>
</dbReference>
<name>A0A2N7IEW5_9VIBR</name>
<dbReference type="EMBL" id="MCYL01000024">
    <property type="protein sequence ID" value="PML55382.1"/>
    <property type="molecule type" value="Genomic_DNA"/>
</dbReference>
<evidence type="ECO:0000256" key="4">
    <source>
        <dbReference type="ARBA" id="ARBA00023163"/>
    </source>
</evidence>
<dbReference type="Proteomes" id="UP000235746">
    <property type="component" value="Unassembled WGS sequence"/>
</dbReference>
<keyword evidence="4" id="KW-0804">Transcription</keyword>
<dbReference type="Gene3D" id="3.40.190.10">
    <property type="entry name" value="Periplasmic binding protein-like II"/>
    <property type="match status" value="2"/>
</dbReference>
<dbReference type="AlphaFoldDB" id="A0A2N7IEW5"/>
<dbReference type="GO" id="GO:0003677">
    <property type="term" value="F:DNA binding"/>
    <property type="evidence" value="ECO:0007669"/>
    <property type="project" value="UniProtKB-KW"/>
</dbReference>
<feature type="domain" description="HTH lysR-type" evidence="5">
    <location>
        <begin position="8"/>
        <end position="65"/>
    </location>
</feature>
<dbReference type="PANTHER" id="PTHR30118:SF15">
    <property type="entry name" value="TRANSCRIPTIONAL REGULATORY PROTEIN"/>
    <property type="match status" value="1"/>
</dbReference>
<dbReference type="PANTHER" id="PTHR30118">
    <property type="entry name" value="HTH-TYPE TRANSCRIPTIONAL REGULATOR LEUO-RELATED"/>
    <property type="match status" value="1"/>
</dbReference>
<dbReference type="PROSITE" id="PS50931">
    <property type="entry name" value="HTH_LYSR"/>
    <property type="match status" value="1"/>
</dbReference>
<dbReference type="GO" id="GO:0003700">
    <property type="term" value="F:DNA-binding transcription factor activity"/>
    <property type="evidence" value="ECO:0007669"/>
    <property type="project" value="InterPro"/>
</dbReference>
<dbReference type="SUPFAM" id="SSF53850">
    <property type="entry name" value="Periplasmic binding protein-like II"/>
    <property type="match status" value="1"/>
</dbReference>